<feature type="signal peptide" evidence="1">
    <location>
        <begin position="1"/>
        <end position="22"/>
    </location>
</feature>
<dbReference type="Proteomes" id="UP000192934">
    <property type="component" value="Chromosome I"/>
</dbReference>
<evidence type="ECO:0000313" key="3">
    <source>
        <dbReference type="Proteomes" id="UP000192934"/>
    </source>
</evidence>
<dbReference type="STRING" id="941907.SAMN06295910_2247"/>
<dbReference type="PANTHER" id="PTHR37953">
    <property type="entry name" value="UPF0127 PROTEIN MJ1496"/>
    <property type="match status" value="1"/>
</dbReference>
<dbReference type="AlphaFoldDB" id="A0A1X7GTP7"/>
<keyword evidence="1" id="KW-0732">Signal</keyword>
<proteinExistence type="predicted"/>
<dbReference type="InterPro" id="IPR003795">
    <property type="entry name" value="DUF192"/>
</dbReference>
<protein>
    <recommendedName>
        <fullName evidence="4">DUF192 domain-containing protein</fullName>
    </recommendedName>
</protein>
<reference evidence="3" key="1">
    <citation type="submission" date="2017-04" db="EMBL/GenBank/DDBJ databases">
        <authorList>
            <person name="Varghese N."/>
            <person name="Submissions S."/>
        </authorList>
    </citation>
    <scope>NUCLEOTIDE SEQUENCE [LARGE SCALE GENOMIC DNA]</scope>
    <source>
        <strain evidence="3">Dd16</strain>
    </source>
</reference>
<evidence type="ECO:0008006" key="4">
    <source>
        <dbReference type="Google" id="ProtNLM"/>
    </source>
</evidence>
<name>A0A1X7GTP7_9SPHN</name>
<sequence length="173" mass="17967">MFVGAALALALLGCRAQTEATANPPAAQAPAAEAMPPAELDGPQTGLETVPLTIKAAGKTHRLTVEVARTADQQATGMMFRESIADDRGMLFPFERPKPASFWMRNTLIPLDLVFVRLDGTVARVAANAVPLSLAAIESGEPVIAVLEIGGGRAAALGIDETARVSWPGGPRG</sequence>
<feature type="chain" id="PRO_5011987586" description="DUF192 domain-containing protein" evidence="1">
    <location>
        <begin position="23"/>
        <end position="173"/>
    </location>
</feature>
<gene>
    <name evidence="2" type="ORF">SAMN06295910_2247</name>
</gene>
<organism evidence="2 3">
    <name type="scientific">Allosphingosinicella indica</name>
    <dbReference type="NCBI Taxonomy" id="941907"/>
    <lineage>
        <taxon>Bacteria</taxon>
        <taxon>Pseudomonadati</taxon>
        <taxon>Pseudomonadota</taxon>
        <taxon>Alphaproteobacteria</taxon>
        <taxon>Sphingomonadales</taxon>
        <taxon>Sphingomonadaceae</taxon>
        <taxon>Allosphingosinicella</taxon>
    </lineage>
</organism>
<evidence type="ECO:0000313" key="2">
    <source>
        <dbReference type="EMBL" id="SMF74405.1"/>
    </source>
</evidence>
<dbReference type="InterPro" id="IPR038695">
    <property type="entry name" value="Saro_0823-like_sf"/>
</dbReference>
<dbReference type="Pfam" id="PF02643">
    <property type="entry name" value="DUF192"/>
    <property type="match status" value="1"/>
</dbReference>
<accession>A0A1X7GTP7</accession>
<dbReference type="EMBL" id="LT840185">
    <property type="protein sequence ID" value="SMF74405.1"/>
    <property type="molecule type" value="Genomic_DNA"/>
</dbReference>
<dbReference type="Gene3D" id="2.60.120.1140">
    <property type="entry name" value="Protein of unknown function DUF192"/>
    <property type="match status" value="1"/>
</dbReference>
<dbReference type="PANTHER" id="PTHR37953:SF1">
    <property type="entry name" value="UPF0127 PROTEIN MJ1496"/>
    <property type="match status" value="1"/>
</dbReference>
<evidence type="ECO:0000256" key="1">
    <source>
        <dbReference type="SAM" id="SignalP"/>
    </source>
</evidence>
<keyword evidence="3" id="KW-1185">Reference proteome</keyword>